<comment type="subcellular location">
    <subcellularLocation>
        <location evidence="1">Membrane</location>
        <topology evidence="1">Multi-pass membrane protein</topology>
    </subcellularLocation>
</comment>
<protein>
    <submittedName>
        <fullName evidence="9">Aste57867_5955 protein</fullName>
    </submittedName>
</protein>
<reference evidence="9 10" key="1">
    <citation type="submission" date="2019-03" db="EMBL/GenBank/DDBJ databases">
        <authorList>
            <person name="Gaulin E."/>
            <person name="Dumas B."/>
        </authorList>
    </citation>
    <scope>NUCLEOTIDE SEQUENCE [LARGE SCALE GENOMIC DNA]</scope>
    <source>
        <strain evidence="9">CBS 568.67</strain>
    </source>
</reference>
<dbReference type="PANTHER" id="PTHR46988">
    <property type="entry name" value="TWO PORE CALCIUM CHANNEL PROTEIN 1"/>
    <property type="match status" value="1"/>
</dbReference>
<dbReference type="InterPro" id="IPR005821">
    <property type="entry name" value="Ion_trans_dom"/>
</dbReference>
<dbReference type="GO" id="GO:0016020">
    <property type="term" value="C:membrane"/>
    <property type="evidence" value="ECO:0007669"/>
    <property type="project" value="UniProtKB-SubCell"/>
</dbReference>
<feature type="transmembrane region" description="Helical" evidence="6">
    <location>
        <begin position="288"/>
        <end position="310"/>
    </location>
</feature>
<evidence type="ECO:0000256" key="6">
    <source>
        <dbReference type="SAM" id="Phobius"/>
    </source>
</evidence>
<dbReference type="AlphaFoldDB" id="A0A485KE55"/>
<evidence type="ECO:0000256" key="5">
    <source>
        <dbReference type="SAM" id="MobiDB-lite"/>
    </source>
</evidence>
<dbReference type="GO" id="GO:0005245">
    <property type="term" value="F:voltage-gated calcium channel activity"/>
    <property type="evidence" value="ECO:0007669"/>
    <property type="project" value="InterPro"/>
</dbReference>
<feature type="transmembrane region" description="Helical" evidence="6">
    <location>
        <begin position="225"/>
        <end position="244"/>
    </location>
</feature>
<gene>
    <name evidence="9" type="primary">Aste57867_5955</name>
    <name evidence="8" type="ORF">As57867_005941</name>
    <name evidence="9" type="ORF">ASTE57867_5955</name>
</gene>
<keyword evidence="2 6" id="KW-0812">Transmembrane</keyword>
<feature type="domain" description="Ion transport" evidence="7">
    <location>
        <begin position="472"/>
        <end position="721"/>
    </location>
</feature>
<dbReference type="EMBL" id="VJMH01002279">
    <property type="protein sequence ID" value="KAF0709365.1"/>
    <property type="molecule type" value="Genomic_DNA"/>
</dbReference>
<keyword evidence="4 6" id="KW-0472">Membrane</keyword>
<dbReference type="EMBL" id="CAADRA010002281">
    <property type="protein sequence ID" value="VFT82972.1"/>
    <property type="molecule type" value="Genomic_DNA"/>
</dbReference>
<accession>A0A485KE55</accession>
<evidence type="ECO:0000256" key="4">
    <source>
        <dbReference type="ARBA" id="ARBA00023136"/>
    </source>
</evidence>
<feature type="domain" description="Ion transport" evidence="7">
    <location>
        <begin position="152"/>
        <end position="319"/>
    </location>
</feature>
<dbReference type="InterPro" id="IPR044581">
    <property type="entry name" value="TPC1_plant"/>
</dbReference>
<dbReference type="Gene3D" id="1.20.120.350">
    <property type="entry name" value="Voltage-gated potassium channels. Chain C"/>
    <property type="match status" value="1"/>
</dbReference>
<evidence type="ECO:0000259" key="7">
    <source>
        <dbReference type="Pfam" id="PF00520"/>
    </source>
</evidence>
<keyword evidence="3 6" id="KW-1133">Transmembrane helix</keyword>
<evidence type="ECO:0000256" key="2">
    <source>
        <dbReference type="ARBA" id="ARBA00022692"/>
    </source>
</evidence>
<feature type="transmembrane region" description="Helical" evidence="6">
    <location>
        <begin position="185"/>
        <end position="205"/>
    </location>
</feature>
<dbReference type="Proteomes" id="UP000332933">
    <property type="component" value="Unassembled WGS sequence"/>
</dbReference>
<evidence type="ECO:0000313" key="9">
    <source>
        <dbReference type="EMBL" id="VFT82972.1"/>
    </source>
</evidence>
<dbReference type="InterPro" id="IPR027359">
    <property type="entry name" value="Volt_channel_dom_sf"/>
</dbReference>
<evidence type="ECO:0000256" key="3">
    <source>
        <dbReference type="ARBA" id="ARBA00022989"/>
    </source>
</evidence>
<organism evidence="9 10">
    <name type="scientific">Aphanomyces stellatus</name>
    <dbReference type="NCBI Taxonomy" id="120398"/>
    <lineage>
        <taxon>Eukaryota</taxon>
        <taxon>Sar</taxon>
        <taxon>Stramenopiles</taxon>
        <taxon>Oomycota</taxon>
        <taxon>Saprolegniomycetes</taxon>
        <taxon>Saprolegniales</taxon>
        <taxon>Verrucalvaceae</taxon>
        <taxon>Aphanomyces</taxon>
    </lineage>
</organism>
<feature type="region of interest" description="Disordered" evidence="5">
    <location>
        <begin position="742"/>
        <end position="779"/>
    </location>
</feature>
<evidence type="ECO:0000313" key="10">
    <source>
        <dbReference type="Proteomes" id="UP000332933"/>
    </source>
</evidence>
<dbReference type="Pfam" id="PF00520">
    <property type="entry name" value="Ion_trans"/>
    <property type="match status" value="2"/>
</dbReference>
<dbReference type="Gene3D" id="1.10.287.70">
    <property type="match status" value="2"/>
</dbReference>
<feature type="transmembrane region" description="Helical" evidence="6">
    <location>
        <begin position="131"/>
        <end position="153"/>
    </location>
</feature>
<evidence type="ECO:0000313" key="8">
    <source>
        <dbReference type="EMBL" id="KAF0709365.1"/>
    </source>
</evidence>
<dbReference type="SUPFAM" id="SSF81324">
    <property type="entry name" value="Voltage-gated potassium channels"/>
    <property type="match status" value="2"/>
</dbReference>
<feature type="compositionally biased region" description="Basic and acidic residues" evidence="5">
    <location>
        <begin position="744"/>
        <end position="754"/>
    </location>
</feature>
<feature type="transmembrane region" description="Helical" evidence="6">
    <location>
        <begin position="691"/>
        <end position="713"/>
    </location>
</feature>
<proteinExistence type="predicted"/>
<dbReference type="OrthoDB" id="416585at2759"/>
<evidence type="ECO:0000256" key="1">
    <source>
        <dbReference type="ARBA" id="ARBA00004141"/>
    </source>
</evidence>
<dbReference type="PANTHER" id="PTHR46988:SF4">
    <property type="entry name" value="ION TRANSPORT DOMAIN-CONTAINING PROTEIN"/>
    <property type="match status" value="1"/>
</dbReference>
<name>A0A485KE55_9STRA</name>
<keyword evidence="10" id="KW-1185">Reference proteome</keyword>
<reference evidence="8" key="2">
    <citation type="submission" date="2019-06" db="EMBL/GenBank/DDBJ databases">
        <title>Genomics analysis of Aphanomyces spp. identifies a new class of oomycete effector associated with host adaptation.</title>
        <authorList>
            <person name="Gaulin E."/>
        </authorList>
    </citation>
    <scope>NUCLEOTIDE SEQUENCE</scope>
    <source>
        <strain evidence="8">CBS 578.67</strain>
    </source>
</reference>
<sequence length="779" mass="86945">MLNAAPSLLHRMLKRQSSLASDIAFRRMSQVLSRLPVSDQEKLIKASWLVEDAFLGLSRPRPPPSLHTARLYKIYHLLQRPRHLSVVLLLLVSYLETPFWCHGSWPTPCGDPSDSMTPLTSGLLSLTPRNAYVIEFVCLLLTLLNDAVLYATFRRAYFTLYDRVFITGCELLALVNATVHYTVGGSTLCAQVAPFLRLAIFMATYRDIRKTYTKMYKVLAEVQNILALVAIYICFFASLGTILFRGTTEANIMPNFVDDVWQLLILLTSANFPDIMMPAYATNRASSLFFIVFVTFGIFFLVNLVLAQIFSNFQTISADDEATTNATRRALLLEAFHGLVAVQQTIKKESLVTNSNLMSDAGGDTSSVTTPAAPTSVLPTIEIELTVLLFQELSYLNVTSSSMTRHDMLDLFLKLESSHADGTVTEASFLALCDVMDHFESTYRPQASEIERWLPSVARQQWYTRVCSFVRHKRFEGFIHMVLVTNGVLVVVEMTRASVYNESLSWSHVGTAFSVIYTLEMLLKVAVYGVHDYAHSFRNQFDGGITITCLVFDIYMYCPNSLQDHSILQILLVVRCLRLLRILLAVDRFRVILATGWAMLPIGRSLLLALFCTMNLFALIGLELFGGKISPGILANDPRFVNSTYAAAGYTANNFNDIGSGMVTLFELLVVNNWYVIVDGHVRATSTWTRLFFVTFWLVGVYLTLSLIVASILDAFSREYTAAVQALAKEGQGIESTVAPLPLNKDHVGDEDTTPRLTMDTDEDSRSAHLVASPGGIQT</sequence>
<feature type="transmembrane region" description="Helical" evidence="6">
    <location>
        <begin position="606"/>
        <end position="625"/>
    </location>
</feature>